<feature type="transmembrane region" description="Helical" evidence="1">
    <location>
        <begin position="6"/>
        <end position="29"/>
    </location>
</feature>
<keyword evidence="1" id="KW-0472">Membrane</keyword>
<keyword evidence="1" id="KW-0812">Transmembrane</keyword>
<evidence type="ECO:0000313" key="2">
    <source>
        <dbReference type="EMBL" id="MED6281942.1"/>
    </source>
</evidence>
<sequence>MPADSSMYLRLIILVLLSAIAAMSVLIILKRILSGIDPLGWRLLWFGPLMGFVLVLNNLYFIIQDL</sequence>
<organism evidence="2 3">
    <name type="scientific">Characodon lateralis</name>
    <dbReference type="NCBI Taxonomy" id="208331"/>
    <lineage>
        <taxon>Eukaryota</taxon>
        <taxon>Metazoa</taxon>
        <taxon>Chordata</taxon>
        <taxon>Craniata</taxon>
        <taxon>Vertebrata</taxon>
        <taxon>Euteleostomi</taxon>
        <taxon>Actinopterygii</taxon>
        <taxon>Neopterygii</taxon>
        <taxon>Teleostei</taxon>
        <taxon>Neoteleostei</taxon>
        <taxon>Acanthomorphata</taxon>
        <taxon>Ovalentaria</taxon>
        <taxon>Atherinomorphae</taxon>
        <taxon>Cyprinodontiformes</taxon>
        <taxon>Goodeidae</taxon>
        <taxon>Characodon</taxon>
    </lineage>
</organism>
<keyword evidence="3" id="KW-1185">Reference proteome</keyword>
<reference evidence="2 3" key="1">
    <citation type="submission" date="2021-06" db="EMBL/GenBank/DDBJ databases">
        <authorList>
            <person name="Palmer J.M."/>
        </authorList>
    </citation>
    <scope>NUCLEOTIDE SEQUENCE [LARGE SCALE GENOMIC DNA]</scope>
    <source>
        <strain evidence="2 3">CL_MEX2019</strain>
        <tissue evidence="2">Muscle</tissue>
    </source>
</reference>
<accession>A0ABU7E3W3</accession>
<keyword evidence="1" id="KW-1133">Transmembrane helix</keyword>
<feature type="transmembrane region" description="Helical" evidence="1">
    <location>
        <begin position="41"/>
        <end position="63"/>
    </location>
</feature>
<name>A0ABU7E3W3_9TELE</name>
<comment type="caution">
    <text evidence="2">The sequence shown here is derived from an EMBL/GenBank/DDBJ whole genome shotgun (WGS) entry which is preliminary data.</text>
</comment>
<evidence type="ECO:0000256" key="1">
    <source>
        <dbReference type="SAM" id="Phobius"/>
    </source>
</evidence>
<evidence type="ECO:0000313" key="3">
    <source>
        <dbReference type="Proteomes" id="UP001352852"/>
    </source>
</evidence>
<dbReference type="Proteomes" id="UP001352852">
    <property type="component" value="Unassembled WGS sequence"/>
</dbReference>
<dbReference type="EMBL" id="JAHUTJ010044329">
    <property type="protein sequence ID" value="MED6281942.1"/>
    <property type="molecule type" value="Genomic_DNA"/>
</dbReference>
<gene>
    <name evidence="2" type="ORF">CHARACLAT_027024</name>
</gene>
<protein>
    <submittedName>
        <fullName evidence="2">Uncharacterized protein</fullName>
    </submittedName>
</protein>
<proteinExistence type="predicted"/>